<keyword evidence="3" id="KW-0964">Secreted</keyword>
<keyword evidence="12" id="KW-1185">Reference proteome</keyword>
<dbReference type="OMA" id="GECELDI"/>
<proteinExistence type="inferred from homology"/>
<dbReference type="GeneID" id="3770494"/>
<dbReference type="InterPro" id="IPR010851">
    <property type="entry name" value="DEFL"/>
</dbReference>
<feature type="chain" id="PRO_5013782949" evidence="9">
    <location>
        <begin position="22"/>
        <end position="84"/>
    </location>
</feature>
<evidence type="ECO:0000313" key="11">
    <source>
        <dbReference type="EMBL" id="AEE84128.2"/>
    </source>
</evidence>
<protein>
    <submittedName>
        <fullName evidence="11">Low-molecular-weight cysteine-rich 7</fullName>
    </submittedName>
</protein>
<dbReference type="ExpressionAtlas" id="A0A2H1ZEN1">
    <property type="expression patterns" value="baseline and differential"/>
</dbReference>
<evidence type="ECO:0000256" key="6">
    <source>
        <dbReference type="ARBA" id="ARBA00022729"/>
    </source>
</evidence>
<dbReference type="RefSeq" id="NP_001319992.1">
    <property type="nucleotide sequence ID" value="NM_001341321.1"/>
</dbReference>
<evidence type="ECO:0000256" key="7">
    <source>
        <dbReference type="ARBA" id="ARBA00022821"/>
    </source>
</evidence>
<keyword evidence="7" id="KW-0611">Plant defense</keyword>
<comment type="similarity">
    <text evidence="2">Belongs to the DEFL family.</text>
</comment>
<dbReference type="EMBL" id="CP002687">
    <property type="protein sequence ID" value="AEE84128.2"/>
    <property type="molecule type" value="Genomic_DNA"/>
</dbReference>
<evidence type="ECO:0000256" key="1">
    <source>
        <dbReference type="ARBA" id="ARBA00004613"/>
    </source>
</evidence>
<dbReference type="Proteomes" id="UP000006548">
    <property type="component" value="Chromosome 4"/>
</dbReference>
<evidence type="ECO:0000256" key="5">
    <source>
        <dbReference type="ARBA" id="ARBA00022577"/>
    </source>
</evidence>
<accession>A0A2H1ZEN1</accession>
<feature type="signal peptide" evidence="9">
    <location>
        <begin position="1"/>
        <end position="21"/>
    </location>
</feature>
<dbReference type="SMR" id="A0A2H1ZEN1"/>
<evidence type="ECO:0000313" key="12">
    <source>
        <dbReference type="Proteomes" id="UP000006548"/>
    </source>
</evidence>
<dbReference type="GO" id="GO:0031640">
    <property type="term" value="P:killing of cells of another organism"/>
    <property type="evidence" value="ECO:0007669"/>
    <property type="project" value="UniProtKB-KW"/>
</dbReference>
<keyword evidence="5" id="KW-0295">Fungicide</keyword>
<evidence type="ECO:0000313" key="10">
    <source>
        <dbReference type="Araport" id="AT4G19035"/>
    </source>
</evidence>
<dbReference type="PANTHER" id="PTHR33830">
    <property type="entry name" value="DEFENSIN-LIKE PROTEIN 184-RELATED"/>
    <property type="match status" value="1"/>
</dbReference>
<dbReference type="GO" id="GO:0050832">
    <property type="term" value="P:defense response to fungus"/>
    <property type="evidence" value="ECO:0007669"/>
    <property type="project" value="UniProtKB-KW"/>
</dbReference>
<organism evidence="11 12">
    <name type="scientific">Arabidopsis thaliana</name>
    <name type="common">Mouse-ear cress</name>
    <dbReference type="NCBI Taxonomy" id="3702"/>
    <lineage>
        <taxon>Eukaryota</taxon>
        <taxon>Viridiplantae</taxon>
        <taxon>Streptophyta</taxon>
        <taxon>Embryophyta</taxon>
        <taxon>Tracheophyta</taxon>
        <taxon>Spermatophyta</taxon>
        <taxon>Magnoliopsida</taxon>
        <taxon>eudicotyledons</taxon>
        <taxon>Gunneridae</taxon>
        <taxon>Pentapetalae</taxon>
        <taxon>rosids</taxon>
        <taxon>malvids</taxon>
        <taxon>Brassicales</taxon>
        <taxon>Brassicaceae</taxon>
        <taxon>Camelineae</taxon>
        <taxon>Arabidopsis</taxon>
    </lineage>
</organism>
<evidence type="ECO:0000256" key="4">
    <source>
        <dbReference type="ARBA" id="ARBA00022529"/>
    </source>
</evidence>
<gene>
    <name evidence="11 13" type="primary">LCR7</name>
    <name evidence="10 11" type="ordered locus">At4g19035</name>
</gene>
<dbReference type="AlphaFoldDB" id="A0A2H1ZEN1"/>
<reference evidence="11 12" key="1">
    <citation type="journal article" date="1999" name="Nature">
        <title>Sequence and analysis of chromosome 4 of the plant Arabidopsis thaliana.</title>
        <authorList>
            <consortium name="EU"/>
            <consortium name="CSHL and WU Arabidopsis Sequencing Project"/>
            <person name="Mayer K."/>
            <person name="Schuller C."/>
            <person name="Wambutt R."/>
            <person name="Murphy G."/>
            <person name="Volckaert G."/>
            <person name="Pohl T."/>
            <person name="Dusterhoft A."/>
            <person name="Stiekema W."/>
            <person name="Entian K.D."/>
            <person name="Terryn N."/>
            <person name="Harris B."/>
            <person name="Ansorge W."/>
            <person name="Brandt P."/>
            <person name="Grivell L."/>
            <person name="Rieger M."/>
            <person name="Weichselgartner M."/>
            <person name="de Simone V."/>
            <person name="Obermaier B."/>
            <person name="Mache R."/>
            <person name="Muller M."/>
            <person name="Kreis M."/>
            <person name="Delseny M."/>
            <person name="Puigdomenech P."/>
            <person name="Watson M."/>
            <person name="Schmidtheini T."/>
            <person name="Reichert B."/>
            <person name="Portatelle D."/>
            <person name="Perez-Alonso M."/>
            <person name="Boutry M."/>
            <person name="Bancroft I."/>
            <person name="Vos P."/>
            <person name="Hoheisel J."/>
            <person name="Zimmermann W."/>
            <person name="Wedler H."/>
            <person name="Ridley P."/>
            <person name="Langham S.A."/>
            <person name="McCullagh B."/>
            <person name="Bilham L."/>
            <person name="Robben J."/>
            <person name="Van der Schueren J."/>
            <person name="Grymonprez B."/>
            <person name="Chuang Y.J."/>
            <person name="Vandenbussche F."/>
            <person name="Braeken M."/>
            <person name="Weltjens I."/>
            <person name="Voet M."/>
            <person name="Bastiaens I."/>
            <person name="Aert R."/>
            <person name="Defoor E."/>
            <person name="Weitzenegger T."/>
            <person name="Bothe G."/>
            <person name="Ramsperger U."/>
            <person name="Hilbert H."/>
            <person name="Braun M."/>
            <person name="Holzer E."/>
            <person name="Brandt A."/>
            <person name="Peters S."/>
            <person name="van Staveren M."/>
            <person name="Dirske W."/>
            <person name="Mooijman P."/>
            <person name="Klein Lankhorst R."/>
            <person name="Rose M."/>
            <person name="Hauf J."/>
            <person name="Kotter P."/>
            <person name="Berneiser S."/>
            <person name="Hempel S."/>
            <person name="Feldpausch M."/>
            <person name="Lamberth S."/>
            <person name="Van den Daele H."/>
            <person name="De Keyser A."/>
            <person name="Buysshaert C."/>
            <person name="Gielen J."/>
            <person name="Villarroel R."/>
            <person name="De Clercq R."/>
            <person name="Van Montagu M."/>
            <person name="Rogers J."/>
            <person name="Cronin A."/>
            <person name="Quail M."/>
            <person name="Bray-Allen S."/>
            <person name="Clark L."/>
            <person name="Doggett J."/>
            <person name="Hall S."/>
            <person name="Kay M."/>
            <person name="Lennard N."/>
            <person name="McLay K."/>
            <person name="Mayes R."/>
            <person name="Pettett A."/>
            <person name="Rajandream M.A."/>
            <person name="Lyne M."/>
            <person name="Benes V."/>
            <person name="Rechmann S."/>
            <person name="Borkova D."/>
            <person name="Blocker H."/>
            <person name="Scharfe M."/>
            <person name="Grimm M."/>
            <person name="Lohnert T.H."/>
            <person name="Dose S."/>
            <person name="de Haan M."/>
            <person name="Maarse A."/>
            <person name="Schafer M."/>
            <person name="Muller-Auer S."/>
            <person name="Gabel C."/>
            <person name="Fuchs M."/>
            <person name="Fartmann B."/>
            <person name="Granderath K."/>
            <person name="Dauner D."/>
            <person name="Herzl A."/>
            <person name="Neumann S."/>
            <person name="Argiriou A."/>
            <person name="Vitale D."/>
            <person name="Liguori R."/>
            <person name="Piravandi E."/>
            <person name="Massenet O."/>
            <person name="Quigley F."/>
            <person name="Clabauld G."/>
            <person name="Mundlein A."/>
            <person name="Felber R."/>
            <person name="Schnabl S."/>
            <person name="Hiller R."/>
            <person name="Schmidt W."/>
            <person name="Lecharny A."/>
            <person name="Aubourg S."/>
            <person name="Chefdor F."/>
            <person name="Cooke R."/>
            <person name="Berger C."/>
            <person name="Montfort A."/>
            <person name="Casacuberta E."/>
            <person name="Gibbons T."/>
            <person name="Weber N."/>
            <person name="Vandenbol M."/>
            <person name="Bargues M."/>
            <person name="Terol J."/>
            <person name="Torres A."/>
            <person name="Perez-Perez A."/>
            <person name="Purnelle B."/>
            <person name="Bent E."/>
            <person name="Johnson S."/>
            <person name="Tacon D."/>
            <person name="Jesse T."/>
            <person name="Heijnen L."/>
            <person name="Schwarz S."/>
            <person name="Scholler P."/>
            <person name="Heber S."/>
            <person name="Francs P."/>
            <person name="Bielke C."/>
            <person name="Frishman D."/>
            <person name="Haase D."/>
            <person name="Lemcke K."/>
            <person name="Mewes H.W."/>
            <person name="Stocker S."/>
            <person name="Zaccaria P."/>
            <person name="Bevan M."/>
            <person name="Wilson R.K."/>
            <person name="de la Bastide M."/>
            <person name="Habermann K."/>
            <person name="Parnell L."/>
            <person name="Dedhia N."/>
            <person name="Gnoj L."/>
            <person name="Schutz K."/>
            <person name="Huang E."/>
            <person name="Spiegel L."/>
            <person name="Sehkon M."/>
            <person name="Murray J."/>
            <person name="Sheet P."/>
            <person name="Cordes M."/>
            <person name="Abu-Threideh J."/>
            <person name="Stoneking T."/>
            <person name="Kalicki J."/>
            <person name="Graves T."/>
            <person name="Harmon G."/>
            <person name="Edwards J."/>
            <person name="Latreille P."/>
            <person name="Courtney L."/>
            <person name="Cloud J."/>
            <person name="Abbott A."/>
            <person name="Scott K."/>
            <person name="Johnson D."/>
            <person name="Minx P."/>
            <person name="Bentley D."/>
            <person name="Fulton B."/>
            <person name="Miller N."/>
            <person name="Greco T."/>
            <person name="Kemp K."/>
            <person name="Kramer J."/>
            <person name="Fulton L."/>
            <person name="Mardis E."/>
            <person name="Dante M."/>
            <person name="Pepin K."/>
            <person name="Hillier L."/>
            <person name="Nelson J."/>
            <person name="Spieth J."/>
            <person name="Ryan E."/>
            <person name="Andrews S."/>
            <person name="Geisel C."/>
            <person name="Layman D."/>
            <person name="Du H."/>
            <person name="Ali J."/>
            <person name="Berghoff A."/>
            <person name="Jones K."/>
            <person name="Drone K."/>
            <person name="Cotton M."/>
            <person name="Joshu C."/>
            <person name="Antonoiu B."/>
            <person name="Zidanic M."/>
            <person name="Strong C."/>
            <person name="Sun H."/>
            <person name="Lamar B."/>
            <person name="Yordan C."/>
            <person name="Ma P."/>
            <person name="Zhong J."/>
            <person name="Preston R."/>
            <person name="Vil D."/>
            <person name="Shekher M."/>
            <person name="Matero A."/>
            <person name="Shah R."/>
            <person name="Swaby I.K."/>
            <person name="O'Shaughnessy A."/>
            <person name="Rodriguez M."/>
            <person name="Hoffmann J."/>
            <person name="Till S."/>
            <person name="Granat S."/>
            <person name="Shohdy N."/>
            <person name="Hasegawa A."/>
            <person name="Hameed A."/>
            <person name="Lodhi M."/>
            <person name="Johnson A."/>
            <person name="Chen E."/>
            <person name="Marra M."/>
            <person name="Martienssen R."/>
            <person name="McCombie W.R."/>
        </authorList>
    </citation>
    <scope>NUCLEOTIDE SEQUENCE [LARGE SCALE GENOMIC DNA]</scope>
    <source>
        <strain evidence="12">cv. Columbia</strain>
    </source>
</reference>
<evidence type="ECO:0000256" key="3">
    <source>
        <dbReference type="ARBA" id="ARBA00022525"/>
    </source>
</evidence>
<dbReference type="Pfam" id="PF07333">
    <property type="entry name" value="SLR1-BP"/>
    <property type="match status" value="1"/>
</dbReference>
<dbReference type="KEGG" id="ath:AT4G19035"/>
<dbReference type="Araport" id="AT4G19035"/>
<sequence>MSKSLQLSVTVLCIFTILVLGEIRMAKGQPLGTMERCYDMLTWGECVPDNCAFSCALKRHGKGGCIKAYDNRPACVCYYTCLRS</sequence>
<evidence type="ECO:0000256" key="2">
    <source>
        <dbReference type="ARBA" id="ARBA00006722"/>
    </source>
</evidence>
<dbReference type="TAIR" id="AT4G19035">
    <property type="gene designation" value="LCR7"/>
</dbReference>
<dbReference type="PANTHER" id="PTHR33830:SF10">
    <property type="entry name" value="DEFENSIN-LIKE PROTEIN 122-RELATED"/>
    <property type="match status" value="1"/>
</dbReference>
<reference evidence="12" key="2">
    <citation type="journal article" date="2017" name="Plant J.">
        <title>Araport11: a complete reannotation of the Arabidopsis thaliana reference genome.</title>
        <authorList>
            <person name="Cheng C.Y."/>
            <person name="Krishnakumar V."/>
            <person name="Chan A.P."/>
            <person name="Thibaud-Nissen F."/>
            <person name="Schobel S."/>
            <person name="Town C.D."/>
        </authorList>
    </citation>
    <scope>GENOME REANNOTATION</scope>
    <source>
        <strain evidence="12">cv. Columbia</strain>
    </source>
</reference>
<name>A0A2H1ZEN1_ARATH</name>
<keyword evidence="8" id="KW-1015">Disulfide bond</keyword>
<dbReference type="GO" id="GO:0005576">
    <property type="term" value="C:extracellular region"/>
    <property type="evidence" value="ECO:0007669"/>
    <property type="project" value="UniProtKB-SubCell"/>
</dbReference>
<evidence type="ECO:0000313" key="13">
    <source>
        <dbReference type="TAIR" id="AT4G19035"/>
    </source>
</evidence>
<comment type="subcellular location">
    <subcellularLocation>
        <location evidence="1">Secreted</location>
    </subcellularLocation>
</comment>
<keyword evidence="4" id="KW-0929">Antimicrobial</keyword>
<keyword evidence="6 9" id="KW-0732">Signal</keyword>
<evidence type="ECO:0000256" key="8">
    <source>
        <dbReference type="ARBA" id="ARBA00023157"/>
    </source>
</evidence>
<evidence type="ECO:0000256" key="9">
    <source>
        <dbReference type="SAM" id="SignalP"/>
    </source>
</evidence>